<sequence>MDWPQLDYVLRIKPVSDEKSQRRLWHIYRKKKEKKQEKKGKGIKGKKVDIYI</sequence>
<proteinExistence type="predicted"/>
<reference evidence="1 2" key="1">
    <citation type="journal article" date="2021" name="Syst. Appl. Microbiol.">
        <title>Persephonella atlantica sp. nov.: How to adapt to physico-chemical gradients in high temperature hydrothermal habitats.</title>
        <authorList>
            <person name="Francois D.X."/>
            <person name="Godfroy A."/>
            <person name="Mathien C."/>
            <person name="Aube J."/>
            <person name="Cathalot C."/>
            <person name="Lesongeur F."/>
            <person name="L'Haridon S."/>
            <person name="Philippon X."/>
            <person name="Roussel E.G."/>
        </authorList>
    </citation>
    <scope>NUCLEOTIDE SEQUENCE [LARGE SCALE GENOMIC DNA]</scope>
    <source>
        <strain evidence="1 2">MO1340</strain>
    </source>
</reference>
<dbReference type="RefSeq" id="WP_200673242.1">
    <property type="nucleotide sequence ID" value="NZ_JAACYA010000001.1"/>
</dbReference>
<accession>A0ABS1GG48</accession>
<protein>
    <submittedName>
        <fullName evidence="1">Uncharacterized protein</fullName>
    </submittedName>
</protein>
<comment type="caution">
    <text evidence="1">The sequence shown here is derived from an EMBL/GenBank/DDBJ whole genome shotgun (WGS) entry which is preliminary data.</text>
</comment>
<gene>
    <name evidence="1" type="ORF">GWK41_02015</name>
</gene>
<dbReference type="Proteomes" id="UP000772812">
    <property type="component" value="Unassembled WGS sequence"/>
</dbReference>
<organism evidence="1 2">
    <name type="scientific">Persephonella atlantica</name>
    <dbReference type="NCBI Taxonomy" id="2699429"/>
    <lineage>
        <taxon>Bacteria</taxon>
        <taxon>Pseudomonadati</taxon>
        <taxon>Aquificota</taxon>
        <taxon>Aquificia</taxon>
        <taxon>Aquificales</taxon>
        <taxon>Hydrogenothermaceae</taxon>
        <taxon>Persephonella</taxon>
    </lineage>
</organism>
<name>A0ABS1GG48_9AQUI</name>
<evidence type="ECO:0000313" key="1">
    <source>
        <dbReference type="EMBL" id="MBK3331841.1"/>
    </source>
</evidence>
<evidence type="ECO:0000313" key="2">
    <source>
        <dbReference type="Proteomes" id="UP000772812"/>
    </source>
</evidence>
<keyword evidence="2" id="KW-1185">Reference proteome</keyword>
<dbReference type="EMBL" id="JAACYA010000001">
    <property type="protein sequence ID" value="MBK3331841.1"/>
    <property type="molecule type" value="Genomic_DNA"/>
</dbReference>